<gene>
    <name evidence="3" type="ORF">F9U64_11355</name>
</gene>
<keyword evidence="2" id="KW-0472">Membrane</keyword>
<evidence type="ECO:0000256" key="2">
    <source>
        <dbReference type="SAM" id="Phobius"/>
    </source>
</evidence>
<reference evidence="3 4" key="1">
    <citation type="submission" date="2019-10" db="EMBL/GenBank/DDBJ databases">
        <title>Gracilibacillus sp. nov. isolated from rice seeds.</title>
        <authorList>
            <person name="He S."/>
        </authorList>
    </citation>
    <scope>NUCLEOTIDE SEQUENCE [LARGE SCALE GENOMIC DNA]</scope>
    <source>
        <strain evidence="3 4">TD8</strain>
    </source>
</reference>
<keyword evidence="4" id="KW-1185">Reference proteome</keyword>
<dbReference type="Gene3D" id="3.30.70.1070">
    <property type="entry name" value="Sporulation related repeat"/>
    <property type="match status" value="1"/>
</dbReference>
<feature type="compositionally biased region" description="Basic and acidic residues" evidence="1">
    <location>
        <begin position="14"/>
        <end position="36"/>
    </location>
</feature>
<organism evidence="3 4">
    <name type="scientific">Gracilibacillus oryzae</name>
    <dbReference type="NCBI Taxonomy" id="1672701"/>
    <lineage>
        <taxon>Bacteria</taxon>
        <taxon>Bacillati</taxon>
        <taxon>Bacillota</taxon>
        <taxon>Bacilli</taxon>
        <taxon>Bacillales</taxon>
        <taxon>Bacillaceae</taxon>
        <taxon>Gracilibacillus</taxon>
    </lineage>
</organism>
<dbReference type="AlphaFoldDB" id="A0A7C8GT86"/>
<keyword evidence="2" id="KW-0812">Transmembrane</keyword>
<comment type="caution">
    <text evidence="3">The sequence shown here is derived from an EMBL/GenBank/DDBJ whole genome shotgun (WGS) entry which is preliminary data.</text>
</comment>
<dbReference type="EMBL" id="WEID01000054">
    <property type="protein sequence ID" value="KAB8134728.1"/>
    <property type="molecule type" value="Genomic_DNA"/>
</dbReference>
<dbReference type="GO" id="GO:0042834">
    <property type="term" value="F:peptidoglycan binding"/>
    <property type="evidence" value="ECO:0007669"/>
    <property type="project" value="InterPro"/>
</dbReference>
<feature type="compositionally biased region" description="Polar residues" evidence="1">
    <location>
        <begin position="1"/>
        <end position="13"/>
    </location>
</feature>
<feature type="region of interest" description="Disordered" evidence="1">
    <location>
        <begin position="98"/>
        <end position="119"/>
    </location>
</feature>
<feature type="region of interest" description="Disordered" evidence="1">
    <location>
        <begin position="1"/>
        <end position="44"/>
    </location>
</feature>
<protein>
    <submittedName>
        <fullName evidence="3">SPOR domain-containing protein</fullName>
    </submittedName>
</protein>
<evidence type="ECO:0000256" key="1">
    <source>
        <dbReference type="SAM" id="MobiDB-lite"/>
    </source>
</evidence>
<accession>A0A7C8GT86</accession>
<feature type="transmembrane region" description="Helical" evidence="2">
    <location>
        <begin position="62"/>
        <end position="85"/>
    </location>
</feature>
<proteinExistence type="predicted"/>
<evidence type="ECO:0000313" key="3">
    <source>
        <dbReference type="EMBL" id="KAB8134728.1"/>
    </source>
</evidence>
<dbReference type="OrthoDB" id="2967208at2"/>
<dbReference type="InterPro" id="IPR036680">
    <property type="entry name" value="SPOR-like_sf"/>
</dbReference>
<keyword evidence="2" id="KW-1133">Transmembrane helix</keyword>
<name>A0A7C8GT86_9BACI</name>
<dbReference type="SUPFAM" id="SSF110997">
    <property type="entry name" value="Sporulation related repeat"/>
    <property type="match status" value="1"/>
</dbReference>
<dbReference type="Proteomes" id="UP000480246">
    <property type="component" value="Unassembled WGS sequence"/>
</dbReference>
<sequence>MKNNNSRISVQINKQKEERGKDPIEQLLQKEKKPPFEDNSPPVYQPIHKKTKSNFWTTYRSFIYSALTAIIIGTFLGFLMLKIFVDMDPEEVSFNSNNQQVSSTVTASADGEKDEQTNEATATAFKSNAHQAYVVQAGVFSAESAATQLQNELKASNLPAVIWERDNQFHLFISVHSTSDASKNHLQSISTDMEMYGGKAWTTVPVEVSVSESEKTWLASFDKLLPGLFESKDISALKQWIGQKPANITPALASFVEKAEQISKNEQLDNQSKLELWYQYSQLADK</sequence>
<dbReference type="RefSeq" id="WP_153403450.1">
    <property type="nucleotide sequence ID" value="NZ_ML762430.1"/>
</dbReference>
<evidence type="ECO:0000313" key="4">
    <source>
        <dbReference type="Proteomes" id="UP000480246"/>
    </source>
</evidence>